<dbReference type="GO" id="GO:0005737">
    <property type="term" value="C:cytoplasm"/>
    <property type="evidence" value="ECO:0007669"/>
    <property type="project" value="TreeGrafter"/>
</dbReference>
<dbReference type="RefSeq" id="XP_014248503.1">
    <property type="nucleotide sequence ID" value="XM_014393017.2"/>
</dbReference>
<evidence type="ECO:0000256" key="6">
    <source>
        <dbReference type="ARBA" id="ARBA00039131"/>
    </source>
</evidence>
<evidence type="ECO:0000256" key="5">
    <source>
        <dbReference type="ARBA" id="ARBA00038092"/>
    </source>
</evidence>
<reference evidence="9" key="1">
    <citation type="submission" date="2022-01" db="UniProtKB">
        <authorList>
            <consortium name="EnsemblMetazoa"/>
        </authorList>
    </citation>
    <scope>IDENTIFICATION</scope>
</reference>
<dbReference type="OMA" id="LVCCMYD"/>
<dbReference type="Gene3D" id="2.130.10.10">
    <property type="entry name" value="YVTN repeat-like/Quinoprotein amine dehydrogenase"/>
    <property type="match status" value="1"/>
</dbReference>
<dbReference type="OrthoDB" id="1930760at2759"/>
<evidence type="ECO:0000256" key="3">
    <source>
        <dbReference type="ARBA" id="ARBA00022737"/>
    </source>
</evidence>
<evidence type="ECO:0000313" key="9">
    <source>
        <dbReference type="EnsemblMetazoa" id="XP_014248503.1"/>
    </source>
</evidence>
<dbReference type="Proteomes" id="UP000494040">
    <property type="component" value="Unassembled WGS sequence"/>
</dbReference>
<dbReference type="PANTHER" id="PTHR46042">
    <property type="entry name" value="DIPHTHINE METHYLTRANSFERASE"/>
    <property type="match status" value="1"/>
</dbReference>
<dbReference type="EnsemblMetazoa" id="XM_014393017.2">
    <property type="protein sequence ID" value="XP_014248503.1"/>
    <property type="gene ID" value="LOC106666110"/>
</dbReference>
<comment type="pathway">
    <text evidence="1">Protein modification; peptidyl-diphthamide biosynthesis.</text>
</comment>
<evidence type="ECO:0000256" key="7">
    <source>
        <dbReference type="ARBA" id="ARBA00047551"/>
    </source>
</evidence>
<dbReference type="GeneID" id="106666110"/>
<evidence type="ECO:0000256" key="8">
    <source>
        <dbReference type="PROSITE-ProRule" id="PRU00221"/>
    </source>
</evidence>
<dbReference type="KEGG" id="clec:106666110"/>
<keyword evidence="10" id="KW-1185">Reference proteome</keyword>
<evidence type="ECO:0000256" key="4">
    <source>
        <dbReference type="ARBA" id="ARBA00022801"/>
    </source>
</evidence>
<keyword evidence="2 8" id="KW-0853">WD repeat</keyword>
<accession>A0A8I6RNH9</accession>
<dbReference type="InterPro" id="IPR036322">
    <property type="entry name" value="WD40_repeat_dom_sf"/>
</dbReference>
<dbReference type="GO" id="GO:0017183">
    <property type="term" value="P:protein histidyl modification to diphthamide"/>
    <property type="evidence" value="ECO:0007669"/>
    <property type="project" value="TreeGrafter"/>
</dbReference>
<evidence type="ECO:0000313" key="10">
    <source>
        <dbReference type="Proteomes" id="UP000494040"/>
    </source>
</evidence>
<evidence type="ECO:0000256" key="2">
    <source>
        <dbReference type="ARBA" id="ARBA00022574"/>
    </source>
</evidence>
<comment type="similarity">
    <text evidence="5">Belongs to the DPH7 family.</text>
</comment>
<keyword evidence="4" id="KW-0378">Hydrolase</keyword>
<dbReference type="GO" id="GO:0061685">
    <property type="term" value="F:diphthine methylesterase activity"/>
    <property type="evidence" value="ECO:0007669"/>
    <property type="project" value="UniProtKB-EC"/>
</dbReference>
<keyword evidence="3" id="KW-0677">Repeat</keyword>
<dbReference type="InterPro" id="IPR052415">
    <property type="entry name" value="Diphthine_MTase"/>
</dbReference>
<sequence>MACMKAISTFNLGMNADSVEWCPIEGFRDLLVCGTYQLDSNSGERIGELHLIQLGKHPDLINIVQKINMPGVLDCKWAHVKLDSIYLAVVNAVGEIRLYILLEEEKKLKEVFIKKLTKDDDTLLLSLDWSTGVHTSDAHIVTSDSKGFIHLLNFDSGNINIVDSWSLHKFEAWISAFNYWNTNIFFTGGDDCLLKCFDKRIGSKVFSSNAHNAGVTAVQYNFKDEHSFASGSYDENILFWDFRHWKVPKGSVTPGGGVWRLKWEPSTCKTVATCCMYEGSYIVDPEEFTTIVDYHEHKSINYGIDWCYLDEKTCLETISESAQDGKKIGLLAVCSFYDQHISLATFSNDIK</sequence>
<comment type="catalytic activity">
    <reaction evidence="7">
        <text>diphthine methyl ester-[translation elongation factor 2] + H2O = diphthine-[translation elongation factor 2] + methanol + H(+)</text>
        <dbReference type="Rhea" id="RHEA:42656"/>
        <dbReference type="Rhea" id="RHEA-COMP:10172"/>
        <dbReference type="Rhea" id="RHEA-COMP:10173"/>
        <dbReference type="ChEBI" id="CHEBI:15377"/>
        <dbReference type="ChEBI" id="CHEBI:15378"/>
        <dbReference type="ChEBI" id="CHEBI:17790"/>
        <dbReference type="ChEBI" id="CHEBI:79005"/>
        <dbReference type="ChEBI" id="CHEBI:82696"/>
        <dbReference type="EC" id="3.1.1.97"/>
    </reaction>
</comment>
<organism evidence="9 10">
    <name type="scientific">Cimex lectularius</name>
    <name type="common">Bed bug</name>
    <name type="synonym">Acanthia lectularia</name>
    <dbReference type="NCBI Taxonomy" id="79782"/>
    <lineage>
        <taxon>Eukaryota</taxon>
        <taxon>Metazoa</taxon>
        <taxon>Ecdysozoa</taxon>
        <taxon>Arthropoda</taxon>
        <taxon>Hexapoda</taxon>
        <taxon>Insecta</taxon>
        <taxon>Pterygota</taxon>
        <taxon>Neoptera</taxon>
        <taxon>Paraneoptera</taxon>
        <taxon>Hemiptera</taxon>
        <taxon>Heteroptera</taxon>
        <taxon>Panheteroptera</taxon>
        <taxon>Cimicomorpha</taxon>
        <taxon>Cimicidae</taxon>
        <taxon>Cimex</taxon>
    </lineage>
</organism>
<dbReference type="InterPro" id="IPR001680">
    <property type="entry name" value="WD40_rpt"/>
</dbReference>
<evidence type="ECO:0000256" key="1">
    <source>
        <dbReference type="ARBA" id="ARBA00005156"/>
    </source>
</evidence>
<dbReference type="EC" id="3.1.1.97" evidence="6"/>
<proteinExistence type="inferred from homology"/>
<protein>
    <recommendedName>
        <fullName evidence="6">methylated diphthine methylhydrolase</fullName>
        <ecNumber evidence="6">3.1.1.97</ecNumber>
    </recommendedName>
</protein>
<feature type="repeat" description="WD" evidence="8">
    <location>
        <begin position="208"/>
        <end position="243"/>
    </location>
</feature>
<name>A0A8I6RNH9_CIMLE</name>
<dbReference type="PROSITE" id="PS50082">
    <property type="entry name" value="WD_REPEATS_2"/>
    <property type="match status" value="1"/>
</dbReference>
<dbReference type="SMART" id="SM00320">
    <property type="entry name" value="WD40"/>
    <property type="match status" value="2"/>
</dbReference>
<dbReference type="PANTHER" id="PTHR46042:SF1">
    <property type="entry name" value="DIPHTHINE METHYLTRANSFERASE"/>
    <property type="match status" value="1"/>
</dbReference>
<dbReference type="AlphaFoldDB" id="A0A8I6RNH9"/>
<dbReference type="InterPro" id="IPR015943">
    <property type="entry name" value="WD40/YVTN_repeat-like_dom_sf"/>
</dbReference>
<dbReference type="SUPFAM" id="SSF50978">
    <property type="entry name" value="WD40 repeat-like"/>
    <property type="match status" value="1"/>
</dbReference>